<comment type="subcellular location">
    <subcellularLocation>
        <location evidence="1">Cell membrane</location>
        <topology evidence="1">Multi-pass membrane protein</topology>
    </subcellularLocation>
</comment>
<dbReference type="InterPro" id="IPR005170">
    <property type="entry name" value="Transptr-assoc_dom"/>
</dbReference>
<keyword evidence="6" id="KW-1133">Transmembrane helix</keyword>
<dbReference type="PANTHER" id="PTHR22777:SF32">
    <property type="entry name" value="UPF0053 INNER MEMBRANE PROTEIN YFJD"/>
    <property type="match status" value="1"/>
</dbReference>
<evidence type="ECO:0000256" key="6">
    <source>
        <dbReference type="ARBA" id="ARBA00022989"/>
    </source>
</evidence>
<evidence type="ECO:0000256" key="5">
    <source>
        <dbReference type="ARBA" id="ARBA00022737"/>
    </source>
</evidence>
<evidence type="ECO:0000256" key="9">
    <source>
        <dbReference type="SAM" id="MobiDB-lite"/>
    </source>
</evidence>
<comment type="similarity">
    <text evidence="2">Belongs to the UPF0053 family.</text>
</comment>
<evidence type="ECO:0000256" key="2">
    <source>
        <dbReference type="ARBA" id="ARBA00006337"/>
    </source>
</evidence>
<evidence type="ECO:0000256" key="3">
    <source>
        <dbReference type="ARBA" id="ARBA00022475"/>
    </source>
</evidence>
<dbReference type="SUPFAM" id="SSF54631">
    <property type="entry name" value="CBS-domain pair"/>
    <property type="match status" value="1"/>
</dbReference>
<feature type="region of interest" description="Disordered" evidence="9">
    <location>
        <begin position="456"/>
        <end position="489"/>
    </location>
</feature>
<keyword evidence="5" id="KW-0677">Repeat</keyword>
<dbReference type="Gene3D" id="3.10.580.10">
    <property type="entry name" value="CBS-domain"/>
    <property type="match status" value="1"/>
</dbReference>
<reference evidence="12" key="1">
    <citation type="submission" date="2018-05" db="EMBL/GenBank/DDBJ databases">
        <authorList>
            <person name="Lanie J.A."/>
            <person name="Ng W.-L."/>
            <person name="Kazmierczak K.M."/>
            <person name="Andrzejewski T.M."/>
            <person name="Davidsen T.M."/>
            <person name="Wayne K.J."/>
            <person name="Tettelin H."/>
            <person name="Glass J.I."/>
            <person name="Rusch D."/>
            <person name="Podicherti R."/>
            <person name="Tsui H.-C.T."/>
            <person name="Winkler M.E."/>
        </authorList>
    </citation>
    <scope>NUCLEOTIDE SEQUENCE</scope>
</reference>
<dbReference type="Pfam" id="PF03471">
    <property type="entry name" value="CorC_HlyC"/>
    <property type="match status" value="1"/>
</dbReference>
<dbReference type="SMART" id="SM01091">
    <property type="entry name" value="CorC_HlyC"/>
    <property type="match status" value="1"/>
</dbReference>
<evidence type="ECO:0000259" key="10">
    <source>
        <dbReference type="PROSITE" id="PS51371"/>
    </source>
</evidence>
<feature type="domain" description="CBS" evidence="10">
    <location>
        <begin position="303"/>
        <end position="361"/>
    </location>
</feature>
<dbReference type="InterPro" id="IPR016169">
    <property type="entry name" value="FAD-bd_PCMH_sub2"/>
</dbReference>
<keyword evidence="4" id="KW-0812">Transmembrane</keyword>
<evidence type="ECO:0000256" key="4">
    <source>
        <dbReference type="ARBA" id="ARBA00022692"/>
    </source>
</evidence>
<dbReference type="EMBL" id="UINC01048476">
    <property type="protein sequence ID" value="SVB59041.1"/>
    <property type="molecule type" value="Genomic_DNA"/>
</dbReference>
<keyword evidence="8" id="KW-0472">Membrane</keyword>
<protein>
    <recommendedName>
        <fullName evidence="13">CNNM transmembrane domain-containing protein</fullName>
    </recommendedName>
</protein>
<dbReference type="Pfam" id="PF01595">
    <property type="entry name" value="CNNM"/>
    <property type="match status" value="1"/>
</dbReference>
<dbReference type="GO" id="GO:0050660">
    <property type="term" value="F:flavin adenine dinucleotide binding"/>
    <property type="evidence" value="ECO:0007669"/>
    <property type="project" value="InterPro"/>
</dbReference>
<dbReference type="PANTHER" id="PTHR22777">
    <property type="entry name" value="HEMOLYSIN-RELATED"/>
    <property type="match status" value="1"/>
</dbReference>
<gene>
    <name evidence="12" type="ORF">METZ01_LOCUS211895</name>
</gene>
<dbReference type="Gene3D" id="3.30.465.10">
    <property type="match status" value="1"/>
</dbReference>
<evidence type="ECO:0000259" key="11">
    <source>
        <dbReference type="PROSITE" id="PS51846"/>
    </source>
</evidence>
<dbReference type="InterPro" id="IPR000644">
    <property type="entry name" value="CBS_dom"/>
</dbReference>
<dbReference type="PROSITE" id="PS51846">
    <property type="entry name" value="CNNM"/>
    <property type="match status" value="1"/>
</dbReference>
<feature type="non-terminal residue" evidence="12">
    <location>
        <position position="489"/>
    </location>
</feature>
<dbReference type="SUPFAM" id="SSF56176">
    <property type="entry name" value="FAD-binding/transporter-associated domain-like"/>
    <property type="match status" value="1"/>
</dbReference>
<sequence length="489" mass="54463">MDSMLQNFSGQFHLLGAYFVFDPELLSEPGMVMRLVLLVALLGGSAFFSASETALFSLSRLDLQQLRRERSPHSETLHALLDQPRRLIISILTGNELINIAATVNAAGILVTLYGSERAGVIGILVMVPLVLLFGEVTPKTIAVGNPVRFSTRIVAVPMNTWVRMSSPLRHVIRLLSDRLTTWIVGEEKGAENILNIDEFLTLVEQVAEGGELDATERALINNLLQANETEIVEIMTPRTRTTFLNVEMGVPEMVEKFRAYRHTRVPVFRVHRDNLVGFLHAEDVLTLLADEKDLTKVDPQLILHPPVVVPLTKKVDEMFDFFRENGVRAAACLNEFGGVEGFITIYDVLSFIFGDISGETRGTELYQEQDINIYETPGEMKLTDFNNLTHFGLEDPRMTTIGGVAFRHLDRLPKVGDRVVVEDIALTVLEMDAHRISRVRVAKVSAENKLDLVEPDEPQVRLDPAGEVLRPRDRLPHGSPAEASAGTD</sequence>
<keyword evidence="3" id="KW-1003">Cell membrane</keyword>
<dbReference type="InterPro" id="IPR036318">
    <property type="entry name" value="FAD-bd_PCMH-like_sf"/>
</dbReference>
<dbReference type="GO" id="GO:0005886">
    <property type="term" value="C:plasma membrane"/>
    <property type="evidence" value="ECO:0007669"/>
    <property type="project" value="UniProtKB-SubCell"/>
</dbReference>
<evidence type="ECO:0008006" key="13">
    <source>
        <dbReference type="Google" id="ProtNLM"/>
    </source>
</evidence>
<feature type="domain" description="CBS" evidence="10">
    <location>
        <begin position="236"/>
        <end position="295"/>
    </location>
</feature>
<dbReference type="InterPro" id="IPR044751">
    <property type="entry name" value="Ion_transp-like_CBS"/>
</dbReference>
<feature type="domain" description="CNNM transmembrane" evidence="11">
    <location>
        <begin position="27"/>
        <end position="217"/>
    </location>
</feature>
<accession>A0A382FAE7</accession>
<evidence type="ECO:0000256" key="1">
    <source>
        <dbReference type="ARBA" id="ARBA00004651"/>
    </source>
</evidence>
<evidence type="ECO:0000256" key="7">
    <source>
        <dbReference type="ARBA" id="ARBA00023122"/>
    </source>
</evidence>
<organism evidence="12">
    <name type="scientific">marine metagenome</name>
    <dbReference type="NCBI Taxonomy" id="408172"/>
    <lineage>
        <taxon>unclassified sequences</taxon>
        <taxon>metagenomes</taxon>
        <taxon>ecological metagenomes</taxon>
    </lineage>
</organism>
<dbReference type="AlphaFoldDB" id="A0A382FAE7"/>
<dbReference type="InterPro" id="IPR002550">
    <property type="entry name" value="CNNM"/>
</dbReference>
<evidence type="ECO:0000256" key="8">
    <source>
        <dbReference type="ARBA" id="ARBA00023136"/>
    </source>
</evidence>
<dbReference type="InterPro" id="IPR046342">
    <property type="entry name" value="CBS_dom_sf"/>
</dbReference>
<evidence type="ECO:0000313" key="12">
    <source>
        <dbReference type="EMBL" id="SVB59041.1"/>
    </source>
</evidence>
<dbReference type="Pfam" id="PF00571">
    <property type="entry name" value="CBS"/>
    <property type="match status" value="2"/>
</dbReference>
<keyword evidence="7" id="KW-0129">CBS domain</keyword>
<dbReference type="CDD" id="cd04590">
    <property type="entry name" value="CBS_pair_CorC_HlyC_assoc"/>
    <property type="match status" value="1"/>
</dbReference>
<proteinExistence type="inferred from homology"/>
<dbReference type="PROSITE" id="PS51371">
    <property type="entry name" value="CBS"/>
    <property type="match status" value="2"/>
</dbReference>
<name>A0A382FAE7_9ZZZZ</name>